<dbReference type="AlphaFoldDB" id="A0AAD6XF10"/>
<evidence type="ECO:0000313" key="2">
    <source>
        <dbReference type="EMBL" id="KAJ7042879.1"/>
    </source>
</evidence>
<accession>A0AAD6XF10</accession>
<dbReference type="PANTHER" id="PTHR28083">
    <property type="entry name" value="GOOD FOR FULL DBP5 ACTIVITY PROTEIN 2"/>
    <property type="match status" value="1"/>
</dbReference>
<dbReference type="GO" id="GO:0003676">
    <property type="term" value="F:nucleic acid binding"/>
    <property type="evidence" value="ECO:0007669"/>
    <property type="project" value="InterPro"/>
</dbReference>
<protein>
    <recommendedName>
        <fullName evidence="1">Gfd2/YDR514C-like C-terminal domain-containing protein</fullName>
    </recommendedName>
</protein>
<evidence type="ECO:0000313" key="3">
    <source>
        <dbReference type="Proteomes" id="UP001218188"/>
    </source>
</evidence>
<dbReference type="InterPro" id="IPR040151">
    <property type="entry name" value="Gfd2/YDR514C-like"/>
</dbReference>
<evidence type="ECO:0000259" key="1">
    <source>
        <dbReference type="Pfam" id="PF21762"/>
    </source>
</evidence>
<keyword evidence="3" id="KW-1185">Reference proteome</keyword>
<dbReference type="InterPro" id="IPR048519">
    <property type="entry name" value="Gfd2/YDR514C-like_C"/>
</dbReference>
<dbReference type="GO" id="GO:0005634">
    <property type="term" value="C:nucleus"/>
    <property type="evidence" value="ECO:0007669"/>
    <property type="project" value="TreeGrafter"/>
</dbReference>
<dbReference type="Pfam" id="PF21762">
    <property type="entry name" value="DEDDh_C"/>
    <property type="match status" value="1"/>
</dbReference>
<comment type="caution">
    <text evidence="2">The sequence shown here is derived from an EMBL/GenBank/DDBJ whole genome shotgun (WGS) entry which is preliminary data.</text>
</comment>
<dbReference type="Gene3D" id="3.30.420.10">
    <property type="entry name" value="Ribonuclease H-like superfamily/Ribonuclease H"/>
    <property type="match status" value="1"/>
</dbReference>
<dbReference type="Proteomes" id="UP001218188">
    <property type="component" value="Unassembled WGS sequence"/>
</dbReference>
<name>A0AAD6XF10_9AGAR</name>
<gene>
    <name evidence="2" type="ORF">C8F04DRAFT_1219026</name>
</gene>
<proteinExistence type="predicted"/>
<dbReference type="InterPro" id="IPR012337">
    <property type="entry name" value="RNaseH-like_sf"/>
</dbReference>
<reference evidence="2" key="1">
    <citation type="submission" date="2023-03" db="EMBL/GenBank/DDBJ databases">
        <title>Massive genome expansion in bonnet fungi (Mycena s.s.) driven by repeated elements and novel gene families across ecological guilds.</title>
        <authorList>
            <consortium name="Lawrence Berkeley National Laboratory"/>
            <person name="Harder C.B."/>
            <person name="Miyauchi S."/>
            <person name="Viragh M."/>
            <person name="Kuo A."/>
            <person name="Thoen E."/>
            <person name="Andreopoulos B."/>
            <person name="Lu D."/>
            <person name="Skrede I."/>
            <person name="Drula E."/>
            <person name="Henrissat B."/>
            <person name="Morin E."/>
            <person name="Kohler A."/>
            <person name="Barry K."/>
            <person name="LaButti K."/>
            <person name="Morin E."/>
            <person name="Salamov A."/>
            <person name="Lipzen A."/>
            <person name="Mereny Z."/>
            <person name="Hegedus B."/>
            <person name="Baldrian P."/>
            <person name="Stursova M."/>
            <person name="Weitz H."/>
            <person name="Taylor A."/>
            <person name="Grigoriev I.V."/>
            <person name="Nagy L.G."/>
            <person name="Martin F."/>
            <person name="Kauserud H."/>
        </authorList>
    </citation>
    <scope>NUCLEOTIDE SEQUENCE</scope>
    <source>
        <strain evidence="2">CBHHK200</strain>
    </source>
</reference>
<organism evidence="2 3">
    <name type="scientific">Mycena alexandri</name>
    <dbReference type="NCBI Taxonomy" id="1745969"/>
    <lineage>
        <taxon>Eukaryota</taxon>
        <taxon>Fungi</taxon>
        <taxon>Dikarya</taxon>
        <taxon>Basidiomycota</taxon>
        <taxon>Agaricomycotina</taxon>
        <taxon>Agaricomycetes</taxon>
        <taxon>Agaricomycetidae</taxon>
        <taxon>Agaricales</taxon>
        <taxon>Marasmiineae</taxon>
        <taxon>Mycenaceae</taxon>
        <taxon>Mycena</taxon>
    </lineage>
</organism>
<dbReference type="InterPro" id="IPR036397">
    <property type="entry name" value="RNaseH_sf"/>
</dbReference>
<dbReference type="EMBL" id="JARJCM010000011">
    <property type="protein sequence ID" value="KAJ7042879.1"/>
    <property type="molecule type" value="Genomic_DNA"/>
</dbReference>
<dbReference type="SUPFAM" id="SSF53098">
    <property type="entry name" value="Ribonuclease H-like"/>
    <property type="match status" value="1"/>
</dbReference>
<sequence>MSTSTKVIGYYKCSDILFNATESALLHPDHPLHKEGVAGINTFLGKFAHGKSRYLFSSAQVEYLRYWLHSMNIAGLIPLPSSETMFLESEVDISPVTHPSIKSLRNALKKMKKTNSQLEGCDTSLISRRSTFERVRKLWDAQVGVFLALDFELWTGDHTQKTITEMGYSSVRWEDGQEKAERGHFTVEEHQWYRNGQYGVPERRENYNSWFGQSVELTKAGLRAKVSNLISRMRVHGPVFLVFHDARGDIRTLNGLSAPIETAVYELPNITPTEGIFIVDTQILFGGLTGRSKEQVGLGTVCNQLGIKTEFLHNAGNDAEYTLQALREMASGEPLDIQAAKRWPSSTAVESGLKFRGKKWTL</sequence>
<dbReference type="PANTHER" id="PTHR28083:SF1">
    <property type="entry name" value="GOOD FOR FULL DBP5 ACTIVITY PROTEIN 2"/>
    <property type="match status" value="1"/>
</dbReference>
<feature type="domain" description="Gfd2/YDR514C-like C-terminal" evidence="1">
    <location>
        <begin position="145"/>
        <end position="329"/>
    </location>
</feature>